<dbReference type="Gene3D" id="3.40.50.300">
    <property type="entry name" value="P-loop containing nucleotide triphosphate hydrolases"/>
    <property type="match status" value="1"/>
</dbReference>
<keyword evidence="2" id="KW-0067">ATP-binding</keyword>
<keyword evidence="5" id="KW-0597">Phosphoprotein</keyword>
<evidence type="ECO:0000313" key="9">
    <source>
        <dbReference type="EMBL" id="RZV36794.1"/>
    </source>
</evidence>
<keyword evidence="3" id="KW-0805">Transcription regulation</keyword>
<evidence type="ECO:0000256" key="5">
    <source>
        <dbReference type="PROSITE-ProRule" id="PRU00169"/>
    </source>
</evidence>
<evidence type="ECO:0000256" key="4">
    <source>
        <dbReference type="ARBA" id="ARBA00023163"/>
    </source>
</evidence>
<evidence type="ECO:0000256" key="6">
    <source>
        <dbReference type="SAM" id="MobiDB-lite"/>
    </source>
</evidence>
<dbReference type="SUPFAM" id="SSF52172">
    <property type="entry name" value="CheY-like"/>
    <property type="match status" value="1"/>
</dbReference>
<dbReference type="InterPro" id="IPR058031">
    <property type="entry name" value="AAA_lid_NorR"/>
</dbReference>
<dbReference type="InterPro" id="IPR009057">
    <property type="entry name" value="Homeodomain-like_sf"/>
</dbReference>
<comment type="caution">
    <text evidence="9">The sequence shown here is derived from an EMBL/GenBank/DDBJ whole genome shotgun (WGS) entry which is preliminary data.</text>
</comment>
<dbReference type="CDD" id="cd00009">
    <property type="entry name" value="AAA"/>
    <property type="match status" value="1"/>
</dbReference>
<accession>A0A520X6G0</accession>
<gene>
    <name evidence="9" type="ORF">EVJ48_09955</name>
</gene>
<dbReference type="InterPro" id="IPR001789">
    <property type="entry name" value="Sig_transdc_resp-reg_receiver"/>
</dbReference>
<dbReference type="SMART" id="SM00382">
    <property type="entry name" value="AAA"/>
    <property type="match status" value="1"/>
</dbReference>
<dbReference type="Pfam" id="PF25601">
    <property type="entry name" value="AAA_lid_14"/>
    <property type="match status" value="1"/>
</dbReference>
<dbReference type="GO" id="GO:0005524">
    <property type="term" value="F:ATP binding"/>
    <property type="evidence" value="ECO:0007669"/>
    <property type="project" value="UniProtKB-KW"/>
</dbReference>
<dbReference type="Gene3D" id="1.10.10.60">
    <property type="entry name" value="Homeodomain-like"/>
    <property type="match status" value="1"/>
</dbReference>
<dbReference type="Proteomes" id="UP000322454">
    <property type="component" value="Unassembled WGS sequence"/>
</dbReference>
<dbReference type="SUPFAM" id="SSF46689">
    <property type="entry name" value="Homeodomain-like"/>
    <property type="match status" value="1"/>
</dbReference>
<dbReference type="PROSITE" id="PS50045">
    <property type="entry name" value="SIGMA54_INTERACT_4"/>
    <property type="match status" value="1"/>
</dbReference>
<dbReference type="PROSITE" id="PS00676">
    <property type="entry name" value="SIGMA54_INTERACT_2"/>
    <property type="match status" value="1"/>
</dbReference>
<dbReference type="InterPro" id="IPR027417">
    <property type="entry name" value="P-loop_NTPase"/>
</dbReference>
<proteinExistence type="predicted"/>
<dbReference type="SUPFAM" id="SSF52540">
    <property type="entry name" value="P-loop containing nucleoside triphosphate hydrolases"/>
    <property type="match status" value="1"/>
</dbReference>
<dbReference type="PANTHER" id="PTHR32071">
    <property type="entry name" value="TRANSCRIPTIONAL REGULATORY PROTEIN"/>
    <property type="match status" value="1"/>
</dbReference>
<dbReference type="SMART" id="SM00448">
    <property type="entry name" value="REC"/>
    <property type="match status" value="1"/>
</dbReference>
<dbReference type="AlphaFoldDB" id="A0A520X6G0"/>
<evidence type="ECO:0000259" key="7">
    <source>
        <dbReference type="PROSITE" id="PS50045"/>
    </source>
</evidence>
<feature type="domain" description="Sigma-54 factor interaction" evidence="7">
    <location>
        <begin position="168"/>
        <end position="396"/>
    </location>
</feature>
<dbReference type="Pfam" id="PF02954">
    <property type="entry name" value="HTH_8"/>
    <property type="match status" value="1"/>
</dbReference>
<keyword evidence="1" id="KW-0547">Nucleotide-binding</keyword>
<sequence>MKKKEPDRILIVDDDPHMRSALSLSLKKTGKEGDIFASAEDALNSLSKNLILGETALESEIYPSPYFLILSDLNMPGMDGISFLKEIKKYPVFQSVPFVIITAYGTIESAVSAMKTGASDYMLKPFDISDFERIVKNAEKISYSDIFKRTSKDNADAVNFKDINSSNFIYRSAAMKRIDEYIKAVAAADATVLITGESGTGKEVAAKRIHELSGRKGRFVAVNCSAIVPTLLESELFGHEKGAFTGAVSLKKGKFEQADGGTIFLDEIAEMDKNLQAKILRALQEKTIDRVGGDEPVSVNARVVAATNKDIEKAVSEGNFRDDLFYRLNVIRLHMPPLRDRKEDIIALAEYFTSVYSKKYFRDVSGISEDARKYLLSLDFQGNIRELENIIERAVILAQKDKFLDVRHFGNFEPAFYDGFNSNGRNAGGKSDEDKNIADNTDISGTGDAITNVTDNNESDSFNGSVSSHEVVENRTAGDILSGYAGRSLNIKEMEEKLILTALKETGGNKTKAAEKLGITSRTLRNKMKELGIN</sequence>
<name>A0A520X6G0_9DELT</name>
<feature type="compositionally biased region" description="Polar residues" evidence="6">
    <location>
        <begin position="438"/>
        <end position="448"/>
    </location>
</feature>
<evidence type="ECO:0000256" key="1">
    <source>
        <dbReference type="ARBA" id="ARBA00022741"/>
    </source>
</evidence>
<protein>
    <submittedName>
        <fullName evidence="9">Sigma-54-dependent Fis family transcriptional regulator</fullName>
    </submittedName>
</protein>
<evidence type="ECO:0000256" key="3">
    <source>
        <dbReference type="ARBA" id="ARBA00023015"/>
    </source>
</evidence>
<dbReference type="Gene3D" id="3.40.50.2300">
    <property type="match status" value="1"/>
</dbReference>
<dbReference type="GO" id="GO:0000160">
    <property type="term" value="P:phosphorelay signal transduction system"/>
    <property type="evidence" value="ECO:0007669"/>
    <property type="project" value="InterPro"/>
</dbReference>
<dbReference type="InterPro" id="IPR002197">
    <property type="entry name" value="HTH_Fis"/>
</dbReference>
<organism evidence="9 10">
    <name type="scientific">Candidatus Acidulodesulfobacterium acidiphilum</name>
    <dbReference type="NCBI Taxonomy" id="2597224"/>
    <lineage>
        <taxon>Bacteria</taxon>
        <taxon>Deltaproteobacteria</taxon>
        <taxon>Candidatus Acidulodesulfobacterales</taxon>
        <taxon>Candidatus Acidulodesulfobacterium</taxon>
    </lineage>
</organism>
<dbReference type="Pfam" id="PF00158">
    <property type="entry name" value="Sigma54_activat"/>
    <property type="match status" value="1"/>
</dbReference>
<dbReference type="InterPro" id="IPR003593">
    <property type="entry name" value="AAA+_ATPase"/>
</dbReference>
<evidence type="ECO:0000259" key="8">
    <source>
        <dbReference type="PROSITE" id="PS50110"/>
    </source>
</evidence>
<dbReference type="InterPro" id="IPR025943">
    <property type="entry name" value="Sigma_54_int_dom_ATP-bd_2"/>
</dbReference>
<dbReference type="GO" id="GO:0006355">
    <property type="term" value="P:regulation of DNA-templated transcription"/>
    <property type="evidence" value="ECO:0007669"/>
    <property type="project" value="InterPro"/>
</dbReference>
<dbReference type="GO" id="GO:0043565">
    <property type="term" value="F:sequence-specific DNA binding"/>
    <property type="evidence" value="ECO:0007669"/>
    <property type="project" value="InterPro"/>
</dbReference>
<evidence type="ECO:0000313" key="10">
    <source>
        <dbReference type="Proteomes" id="UP000322454"/>
    </source>
</evidence>
<dbReference type="InterPro" id="IPR011006">
    <property type="entry name" value="CheY-like_superfamily"/>
</dbReference>
<dbReference type="PRINTS" id="PR01590">
    <property type="entry name" value="HTHFIS"/>
</dbReference>
<feature type="domain" description="Response regulatory" evidence="8">
    <location>
        <begin position="8"/>
        <end position="139"/>
    </location>
</feature>
<dbReference type="Pfam" id="PF00072">
    <property type="entry name" value="Response_reg"/>
    <property type="match status" value="1"/>
</dbReference>
<dbReference type="Gene3D" id="1.10.8.60">
    <property type="match status" value="1"/>
</dbReference>
<keyword evidence="4" id="KW-0804">Transcription</keyword>
<dbReference type="CDD" id="cd00156">
    <property type="entry name" value="REC"/>
    <property type="match status" value="1"/>
</dbReference>
<dbReference type="PROSITE" id="PS50110">
    <property type="entry name" value="RESPONSE_REGULATORY"/>
    <property type="match status" value="1"/>
</dbReference>
<feature type="region of interest" description="Disordered" evidence="6">
    <location>
        <begin position="427"/>
        <end position="448"/>
    </location>
</feature>
<reference evidence="9 10" key="1">
    <citation type="submission" date="2019-01" db="EMBL/GenBank/DDBJ databases">
        <title>Insights into ecological role of a new deltaproteobacterial order Candidatus Sinidesulfobacterales (Sva0485) by metagenomics and metatranscriptomics.</title>
        <authorList>
            <person name="Tan S."/>
            <person name="Liu J."/>
            <person name="Fang Y."/>
            <person name="Hedlund B."/>
            <person name="Lian Z.-H."/>
            <person name="Huang L.-Y."/>
            <person name="Li J.-T."/>
            <person name="Huang L.-N."/>
            <person name="Li W.-J."/>
            <person name="Jiang H.-C."/>
            <person name="Dong H.-L."/>
            <person name="Shu W.-S."/>
        </authorList>
    </citation>
    <scope>NUCLEOTIDE SEQUENCE [LARGE SCALE GENOMIC DNA]</scope>
    <source>
        <strain evidence="9">AP4</strain>
    </source>
</reference>
<dbReference type="FunFam" id="3.40.50.300:FF:000006">
    <property type="entry name" value="DNA-binding transcriptional regulator NtrC"/>
    <property type="match status" value="1"/>
</dbReference>
<evidence type="ECO:0000256" key="2">
    <source>
        <dbReference type="ARBA" id="ARBA00022840"/>
    </source>
</evidence>
<dbReference type="EMBL" id="SHMQ01000053">
    <property type="protein sequence ID" value="RZV36794.1"/>
    <property type="molecule type" value="Genomic_DNA"/>
</dbReference>
<feature type="modified residue" description="4-aspartylphosphate" evidence="5">
    <location>
        <position position="72"/>
    </location>
</feature>
<dbReference type="PANTHER" id="PTHR32071:SF57">
    <property type="entry name" value="C4-DICARBOXYLATE TRANSPORT TRANSCRIPTIONAL REGULATORY PROTEIN DCTD"/>
    <property type="match status" value="1"/>
</dbReference>
<dbReference type="InterPro" id="IPR002078">
    <property type="entry name" value="Sigma_54_int"/>
</dbReference>